<evidence type="ECO:0000313" key="1">
    <source>
        <dbReference type="EMBL" id="MBF6301293.1"/>
    </source>
</evidence>
<name>A0ABS0CZK7_9NOCA</name>
<comment type="caution">
    <text evidence="1">The sequence shown here is derived from an EMBL/GenBank/DDBJ whole genome shotgun (WGS) entry which is preliminary data.</text>
</comment>
<accession>A0ABS0CZK7</accession>
<protein>
    <submittedName>
        <fullName evidence="1">Uncharacterized protein</fullName>
    </submittedName>
</protein>
<gene>
    <name evidence="1" type="ORF">IU459_27675</name>
</gene>
<dbReference type="RefSeq" id="WP_195132515.1">
    <property type="nucleotide sequence ID" value="NZ_JADLQX010000025.1"/>
</dbReference>
<organism evidence="1 2">
    <name type="scientific">Nocardia amamiensis</name>
    <dbReference type="NCBI Taxonomy" id="404578"/>
    <lineage>
        <taxon>Bacteria</taxon>
        <taxon>Bacillati</taxon>
        <taxon>Actinomycetota</taxon>
        <taxon>Actinomycetes</taxon>
        <taxon>Mycobacteriales</taxon>
        <taxon>Nocardiaceae</taxon>
        <taxon>Nocardia</taxon>
    </lineage>
</organism>
<keyword evidence="2" id="KW-1185">Reference proteome</keyword>
<evidence type="ECO:0000313" key="2">
    <source>
        <dbReference type="Proteomes" id="UP000702209"/>
    </source>
</evidence>
<proteinExistence type="predicted"/>
<reference evidence="1 2" key="1">
    <citation type="submission" date="2020-10" db="EMBL/GenBank/DDBJ databases">
        <title>Identification of Nocardia species via Next-generation sequencing and recognition of intraspecies genetic diversity.</title>
        <authorList>
            <person name="Li P."/>
            <person name="Li P."/>
            <person name="Lu B."/>
        </authorList>
    </citation>
    <scope>NUCLEOTIDE SEQUENCE [LARGE SCALE GENOMIC DNA]</scope>
    <source>
        <strain evidence="1 2">BJ06-0157</strain>
    </source>
</reference>
<sequence>MELAAAETGELVFGETVDADAVLPSTADDDFIEFLVGGVALHRPGRCRADTKRDGLRR</sequence>
<dbReference type="EMBL" id="JADLQX010000025">
    <property type="protein sequence ID" value="MBF6301293.1"/>
    <property type="molecule type" value="Genomic_DNA"/>
</dbReference>
<dbReference type="Proteomes" id="UP000702209">
    <property type="component" value="Unassembled WGS sequence"/>
</dbReference>